<dbReference type="Gene3D" id="1.10.472.10">
    <property type="entry name" value="Cyclin-like"/>
    <property type="match status" value="2"/>
</dbReference>
<sequence length="319" mass="35818">MSSLKQLFVEEDLVSCASDHQELRMAPHKCCPNLIWREKVAQWCYDVVDHLGESRGTVYIAMNVLDRYSALNFSARTSEREYEAAALTALFMAIRIAGKVSLAAVDLLRMSRQGVKVQEIVKVGKAMTEQLSWDHRVVTPIEFVHAFVGGTVIDSAFESLQDDQRRRILATATFLCEVAACDSFFTSVSASRVAIAALTESISSQTSIPHEQKHTILHNVTRRSGLHPHTPEISALNTRLHQLCNQEEQCRTDSLNSPHLIPEEDEDDAKMDDHYIPETPHRVVSRERLLPHIVSDYHPQPILPTTGEPQRAVSPTSML</sequence>
<dbReference type="InterPro" id="IPR039361">
    <property type="entry name" value="Cyclin"/>
</dbReference>
<dbReference type="InterPro" id="IPR036915">
    <property type="entry name" value="Cyclin-like_sf"/>
</dbReference>
<dbReference type="PANTHER" id="PTHR10177">
    <property type="entry name" value="CYCLINS"/>
    <property type="match status" value="1"/>
</dbReference>
<feature type="domain" description="Cyclin N-terminal" evidence="2">
    <location>
        <begin position="36"/>
        <end position="134"/>
    </location>
</feature>
<dbReference type="EMBL" id="HBGK01050881">
    <property type="protein sequence ID" value="CAD9310991.1"/>
    <property type="molecule type" value="Transcribed_RNA"/>
</dbReference>
<dbReference type="SUPFAM" id="SSF47954">
    <property type="entry name" value="Cyclin-like"/>
    <property type="match status" value="1"/>
</dbReference>
<evidence type="ECO:0000256" key="1">
    <source>
        <dbReference type="SAM" id="MobiDB-lite"/>
    </source>
</evidence>
<accession>A0A7S1VTL2</accession>
<gene>
    <name evidence="3" type="ORF">GOCE00092_LOCUS26785</name>
</gene>
<dbReference type="AlphaFoldDB" id="A0A7S1VTL2"/>
<organism evidence="3">
    <name type="scientific">Grammatophora oceanica</name>
    <dbReference type="NCBI Taxonomy" id="210454"/>
    <lineage>
        <taxon>Eukaryota</taxon>
        <taxon>Sar</taxon>
        <taxon>Stramenopiles</taxon>
        <taxon>Ochrophyta</taxon>
        <taxon>Bacillariophyta</taxon>
        <taxon>Fragilariophyceae</taxon>
        <taxon>Fragilariophycidae</taxon>
        <taxon>Rhabdonematales</taxon>
        <taxon>Grammatophoraceae</taxon>
        <taxon>Grammatophora</taxon>
    </lineage>
</organism>
<name>A0A7S1VTL2_9STRA</name>
<feature type="region of interest" description="Disordered" evidence="1">
    <location>
        <begin position="297"/>
        <end position="319"/>
    </location>
</feature>
<protein>
    <recommendedName>
        <fullName evidence="2">Cyclin N-terminal domain-containing protein</fullName>
    </recommendedName>
</protein>
<dbReference type="InterPro" id="IPR006671">
    <property type="entry name" value="Cyclin_N"/>
</dbReference>
<reference evidence="3" key="1">
    <citation type="submission" date="2021-01" db="EMBL/GenBank/DDBJ databases">
        <authorList>
            <person name="Corre E."/>
            <person name="Pelletier E."/>
            <person name="Niang G."/>
            <person name="Scheremetjew M."/>
            <person name="Finn R."/>
            <person name="Kale V."/>
            <person name="Holt S."/>
            <person name="Cochrane G."/>
            <person name="Meng A."/>
            <person name="Brown T."/>
            <person name="Cohen L."/>
        </authorList>
    </citation>
    <scope>NUCLEOTIDE SEQUENCE</scope>
    <source>
        <strain evidence="3">CCMP 410</strain>
    </source>
</reference>
<evidence type="ECO:0000313" key="3">
    <source>
        <dbReference type="EMBL" id="CAD9310991.1"/>
    </source>
</evidence>
<feature type="region of interest" description="Disordered" evidence="1">
    <location>
        <begin position="249"/>
        <end position="270"/>
    </location>
</feature>
<proteinExistence type="predicted"/>
<evidence type="ECO:0000259" key="2">
    <source>
        <dbReference type="Pfam" id="PF00134"/>
    </source>
</evidence>
<dbReference type="Pfam" id="PF00134">
    <property type="entry name" value="Cyclin_N"/>
    <property type="match status" value="1"/>
</dbReference>